<sequence length="123" mass="13359">MASLGSMRTTIDLIQPTVVRDKAGFTTTRDEVKATVRAQIEVRHASSAWVNRAAYSQADVLFRIRSFPGLSVTTDMEISGPDGRYAIDAVEVIGRYVEILAHQTTPDGDAHGSSADSLAERVH</sequence>
<gene>
    <name evidence="2" type="ORF">CYJ19_01785</name>
</gene>
<dbReference type="InterPro" id="IPR008767">
    <property type="entry name" value="Phage_SPP1_head-tail_adaptor"/>
</dbReference>
<dbReference type="Proteomes" id="UP000235122">
    <property type="component" value="Unassembled WGS sequence"/>
</dbReference>
<organism evidence="2 3">
    <name type="scientific">Winkia neuii</name>
    <dbReference type="NCBI Taxonomy" id="33007"/>
    <lineage>
        <taxon>Bacteria</taxon>
        <taxon>Bacillati</taxon>
        <taxon>Actinomycetota</taxon>
        <taxon>Actinomycetes</taxon>
        <taxon>Actinomycetales</taxon>
        <taxon>Actinomycetaceae</taxon>
        <taxon>Winkia</taxon>
    </lineage>
</organism>
<protein>
    <submittedName>
        <fullName evidence="2">Head-tail adaptor protein</fullName>
    </submittedName>
</protein>
<evidence type="ECO:0000313" key="3">
    <source>
        <dbReference type="Proteomes" id="UP000235122"/>
    </source>
</evidence>
<dbReference type="AlphaFoldDB" id="A0A2I1IQE7"/>
<reference evidence="2 3" key="1">
    <citation type="submission" date="2017-12" db="EMBL/GenBank/DDBJ databases">
        <title>Phylogenetic diversity of female urinary microbiome.</title>
        <authorList>
            <person name="Thomas-White K."/>
            <person name="Wolfe A.J."/>
        </authorList>
    </citation>
    <scope>NUCLEOTIDE SEQUENCE [LARGE SCALE GENOMIC DNA]</scope>
    <source>
        <strain evidence="2 3">UMB0402</strain>
    </source>
</reference>
<comment type="caution">
    <text evidence="2">The sequence shown here is derived from an EMBL/GenBank/DDBJ whole genome shotgun (WGS) entry which is preliminary data.</text>
</comment>
<dbReference type="GeneID" id="35865952"/>
<evidence type="ECO:0000256" key="1">
    <source>
        <dbReference type="SAM" id="MobiDB-lite"/>
    </source>
</evidence>
<keyword evidence="3" id="KW-1185">Reference proteome</keyword>
<dbReference type="EMBL" id="PKKO01000001">
    <property type="protein sequence ID" value="PKY73339.1"/>
    <property type="molecule type" value="Genomic_DNA"/>
</dbReference>
<dbReference type="STRING" id="33007.HMPREF3198_01003"/>
<dbReference type="RefSeq" id="WP_024330621.1">
    <property type="nucleotide sequence ID" value="NZ_JASOXK010000001.1"/>
</dbReference>
<dbReference type="Gene3D" id="2.40.10.270">
    <property type="entry name" value="Bacteriophage SPP1 head-tail adaptor protein"/>
    <property type="match status" value="1"/>
</dbReference>
<dbReference type="InterPro" id="IPR038666">
    <property type="entry name" value="SSP1_head-tail_sf"/>
</dbReference>
<proteinExistence type="predicted"/>
<name>A0A2I1IQE7_9ACTO</name>
<evidence type="ECO:0000313" key="2">
    <source>
        <dbReference type="EMBL" id="PKY73339.1"/>
    </source>
</evidence>
<accession>A0A2I1IQE7</accession>
<feature type="region of interest" description="Disordered" evidence="1">
    <location>
        <begin position="104"/>
        <end position="123"/>
    </location>
</feature>
<dbReference type="Pfam" id="PF05521">
    <property type="entry name" value="Phage_HCP"/>
    <property type="match status" value="1"/>
</dbReference>